<proteinExistence type="predicted"/>
<feature type="compositionally biased region" description="Low complexity" evidence="1">
    <location>
        <begin position="30"/>
        <end position="48"/>
    </location>
</feature>
<accession>B8BHE4</accession>
<evidence type="ECO:0000313" key="2">
    <source>
        <dbReference type="EMBL" id="EEC67143.1"/>
    </source>
</evidence>
<dbReference type="HOGENOM" id="CLU_290256_0_0_1"/>
<feature type="region of interest" description="Disordered" evidence="1">
    <location>
        <begin position="1"/>
        <end position="48"/>
    </location>
</feature>
<dbReference type="EMBL" id="CM000135">
    <property type="protein sequence ID" value="EEC67143.1"/>
    <property type="molecule type" value="Genomic_DNA"/>
</dbReference>
<protein>
    <submittedName>
        <fullName evidence="2">Uncharacterized protein</fullName>
    </submittedName>
</protein>
<dbReference type="AlphaFoldDB" id="B8BHE4"/>
<dbReference type="Gramene" id="BGIOSGA033107-TA">
    <property type="protein sequence ID" value="BGIOSGA033107-PA"/>
    <property type="gene ID" value="BGIOSGA033107"/>
</dbReference>
<reference evidence="2 3" key="1">
    <citation type="journal article" date="2005" name="PLoS Biol.">
        <title>The genomes of Oryza sativa: a history of duplications.</title>
        <authorList>
            <person name="Yu J."/>
            <person name="Wang J."/>
            <person name="Lin W."/>
            <person name="Li S."/>
            <person name="Li H."/>
            <person name="Zhou J."/>
            <person name="Ni P."/>
            <person name="Dong W."/>
            <person name="Hu S."/>
            <person name="Zeng C."/>
            <person name="Zhang J."/>
            <person name="Zhang Y."/>
            <person name="Li R."/>
            <person name="Xu Z."/>
            <person name="Li S."/>
            <person name="Li X."/>
            <person name="Zheng H."/>
            <person name="Cong L."/>
            <person name="Lin L."/>
            <person name="Yin J."/>
            <person name="Geng J."/>
            <person name="Li G."/>
            <person name="Shi J."/>
            <person name="Liu J."/>
            <person name="Lv H."/>
            <person name="Li J."/>
            <person name="Wang J."/>
            <person name="Deng Y."/>
            <person name="Ran L."/>
            <person name="Shi X."/>
            <person name="Wang X."/>
            <person name="Wu Q."/>
            <person name="Li C."/>
            <person name="Ren X."/>
            <person name="Wang J."/>
            <person name="Wang X."/>
            <person name="Li D."/>
            <person name="Liu D."/>
            <person name="Zhang X."/>
            <person name="Ji Z."/>
            <person name="Zhao W."/>
            <person name="Sun Y."/>
            <person name="Zhang Z."/>
            <person name="Bao J."/>
            <person name="Han Y."/>
            <person name="Dong L."/>
            <person name="Ji J."/>
            <person name="Chen P."/>
            <person name="Wu S."/>
            <person name="Liu J."/>
            <person name="Xiao Y."/>
            <person name="Bu D."/>
            <person name="Tan J."/>
            <person name="Yang L."/>
            <person name="Ye C."/>
            <person name="Zhang J."/>
            <person name="Xu J."/>
            <person name="Zhou Y."/>
            <person name="Yu Y."/>
            <person name="Zhang B."/>
            <person name="Zhuang S."/>
            <person name="Wei H."/>
            <person name="Liu B."/>
            <person name="Lei M."/>
            <person name="Yu H."/>
            <person name="Li Y."/>
            <person name="Xu H."/>
            <person name="Wei S."/>
            <person name="He X."/>
            <person name="Fang L."/>
            <person name="Zhang Z."/>
            <person name="Zhang Y."/>
            <person name="Huang X."/>
            <person name="Su Z."/>
            <person name="Tong W."/>
            <person name="Li J."/>
            <person name="Tong Z."/>
            <person name="Li S."/>
            <person name="Ye J."/>
            <person name="Wang L."/>
            <person name="Fang L."/>
            <person name="Lei T."/>
            <person name="Chen C."/>
            <person name="Chen H."/>
            <person name="Xu Z."/>
            <person name="Li H."/>
            <person name="Huang H."/>
            <person name="Zhang F."/>
            <person name="Xu H."/>
            <person name="Li N."/>
            <person name="Zhao C."/>
            <person name="Li S."/>
            <person name="Dong L."/>
            <person name="Huang Y."/>
            <person name="Li L."/>
            <person name="Xi Y."/>
            <person name="Qi Q."/>
            <person name="Li W."/>
            <person name="Zhang B."/>
            <person name="Hu W."/>
            <person name="Zhang Y."/>
            <person name="Tian X."/>
            <person name="Jiao Y."/>
            <person name="Liang X."/>
            <person name="Jin J."/>
            <person name="Gao L."/>
            <person name="Zheng W."/>
            <person name="Hao B."/>
            <person name="Liu S."/>
            <person name="Wang W."/>
            <person name="Yuan L."/>
            <person name="Cao M."/>
            <person name="McDermott J."/>
            <person name="Samudrala R."/>
            <person name="Wang J."/>
            <person name="Wong G.K."/>
            <person name="Yang H."/>
        </authorList>
    </citation>
    <scope>NUCLEOTIDE SEQUENCE [LARGE SCALE GENOMIC DNA]</scope>
    <source>
        <strain evidence="3">cv. 93-11</strain>
    </source>
</reference>
<feature type="region of interest" description="Disordered" evidence="1">
    <location>
        <begin position="435"/>
        <end position="455"/>
    </location>
</feature>
<dbReference type="Proteomes" id="UP000007015">
    <property type="component" value="Chromosome 10"/>
</dbReference>
<gene>
    <name evidence="2" type="ORF">OsI_33977</name>
</gene>
<sequence>MPKGRGKKGKKGKRGKKGNGKGKRKKGDDVAVASSDESSSSSSVVESNSGAVAVEGMAAAAVAESSLGAGAEGTGTEEVVDVQAPEWKREEKDILDVLRNRARGRAQWWGVSVFIYKFKYGGVDNQWYNEQTFLNTHIDESFTKDKPQQPIFLTYNKKIQKIVVGFTRYNKKFDSWINSQQIVQPDGYLPSEGVSMISDVLRAMSEVSKNSCKFVGLENMSSYVMLDNRIRILPFNIRRGSADKDADIADQLLAFSDLLLKKLYPKWKDVDLMEFISLMHELDITIDQLLEHPLLLLPQKRELVYRKSWIRDLSNDQEDLIVSIAYNGWKSKIPVDEDVLQFMLKTGYYDDDFNGAFKFSHDTSSHYMAHARQLNKATYGAPHLVDSKLKKALPGLVSKVYALSLNDAWQGSLKLTGRDVPENFFDGSSFVVEGKGRERQSHRTKEGARGERGESAMGERSDLCDTFKCFCGWRGRCGPNIPRIAPGTDYLAIPAAAVDDDRPRWSLLVGLTSFKVPWHNLRLHRFRVVASGRVLGDSDDLLERFLDVRPDGAAAEIFASASAHVSSRGDRLHIICKCWRLKTDGSDREYSTIPNDIRLGKKYTSLAMNLADKTLTPLGGDLPVVPGEHSSIAAGGEDWALCVERPFDKRRQRGTTILRMQRLEAAGQRWVVAAEHETIPSTKSISVAESSCREGFGYLVHLVDKVLCAVWFGNDLPCACTTLIVKGDWDSGCFTPRDVEILHSTCRRVEISEGGGTRKGRLGNFGFLQLYVENADQVDPTSIHPTIGQAAYLGIEDSPNILHCCRMFLRDEEDKADVVLVDCKFPVKAHLYVIAETAYGSLIYQKRWKHLDTSGSSLDQTRKIEISGWAVLNSDTFIVADAKAYDCFILNLTMGEWNVVKPRLPYRCGMLCGRSFCVGGFIYTPWKGGIIAFELVEDGNFYYLGEPILFGLWKKKIYGSWRRISLDEEFNRIALISTDFDCIVFSMFHGAPSAPPFRGVKHDVLMTTVLVKSQTTGRGIKQPISAEHIDLCTSFIEHEGWINPTLLLLYKHAKA</sequence>
<feature type="compositionally biased region" description="Basic residues" evidence="1">
    <location>
        <begin position="1"/>
        <end position="25"/>
    </location>
</feature>
<evidence type="ECO:0000313" key="3">
    <source>
        <dbReference type="Proteomes" id="UP000007015"/>
    </source>
</evidence>
<evidence type="ECO:0000256" key="1">
    <source>
        <dbReference type="SAM" id="MobiDB-lite"/>
    </source>
</evidence>
<organism evidence="2 3">
    <name type="scientific">Oryza sativa subsp. indica</name>
    <name type="common">Rice</name>
    <dbReference type="NCBI Taxonomy" id="39946"/>
    <lineage>
        <taxon>Eukaryota</taxon>
        <taxon>Viridiplantae</taxon>
        <taxon>Streptophyta</taxon>
        <taxon>Embryophyta</taxon>
        <taxon>Tracheophyta</taxon>
        <taxon>Spermatophyta</taxon>
        <taxon>Magnoliopsida</taxon>
        <taxon>Liliopsida</taxon>
        <taxon>Poales</taxon>
        <taxon>Poaceae</taxon>
        <taxon>BOP clade</taxon>
        <taxon>Oryzoideae</taxon>
        <taxon>Oryzeae</taxon>
        <taxon>Oryzinae</taxon>
        <taxon>Oryza</taxon>
        <taxon>Oryza sativa</taxon>
    </lineage>
</organism>
<name>B8BHE4_ORYSI</name>
<keyword evidence="3" id="KW-1185">Reference proteome</keyword>